<dbReference type="Gene3D" id="2.60.40.4150">
    <property type="entry name" value="Type VI secretion system, lipoprotein SciN"/>
    <property type="match status" value="1"/>
</dbReference>
<keyword evidence="1" id="KW-0732">Signal</keyword>
<dbReference type="eggNOG" id="COG3521">
    <property type="taxonomic scope" value="Bacteria"/>
</dbReference>
<protein>
    <recommendedName>
        <fullName evidence="4">Type VI secretion lipoprotein/VasD</fullName>
    </recommendedName>
</protein>
<comment type="caution">
    <text evidence="2">The sequence shown here is derived from an EMBL/GenBank/DDBJ whole genome shotgun (WGS) entry which is preliminary data.</text>
</comment>
<evidence type="ECO:0008006" key="4">
    <source>
        <dbReference type="Google" id="ProtNLM"/>
    </source>
</evidence>
<organism evidence="2 3">
    <name type="scientific">Klebsiella pneumoniae IS43</name>
    <dbReference type="NCBI Taxonomy" id="1432552"/>
    <lineage>
        <taxon>Bacteria</taxon>
        <taxon>Pseudomonadati</taxon>
        <taxon>Pseudomonadota</taxon>
        <taxon>Gammaproteobacteria</taxon>
        <taxon>Enterobacterales</taxon>
        <taxon>Enterobacteriaceae</taxon>
        <taxon>Klebsiella/Raoultella group</taxon>
        <taxon>Klebsiella</taxon>
        <taxon>Klebsiella pneumoniae complex</taxon>
    </lineage>
</organism>
<name>W1DKF4_KLEPN</name>
<evidence type="ECO:0000313" key="2">
    <source>
        <dbReference type="EMBL" id="CDL09207.1"/>
    </source>
</evidence>
<proteinExistence type="predicted"/>
<dbReference type="AlphaFoldDB" id="W1DKF4"/>
<dbReference type="PANTHER" id="PTHR37625:SF4">
    <property type="entry name" value="OUTER MEMBRANE LIPOPROTEIN"/>
    <property type="match status" value="1"/>
</dbReference>
<feature type="signal peptide" evidence="1">
    <location>
        <begin position="1"/>
        <end position="26"/>
    </location>
</feature>
<dbReference type="Proteomes" id="UP000019183">
    <property type="component" value="Unassembled WGS sequence"/>
</dbReference>
<evidence type="ECO:0000313" key="3">
    <source>
        <dbReference type="Proteomes" id="UP000019183"/>
    </source>
</evidence>
<evidence type="ECO:0000256" key="1">
    <source>
        <dbReference type="SAM" id="SignalP"/>
    </source>
</evidence>
<keyword evidence="3" id="KW-1185">Reference proteome</keyword>
<dbReference type="PANTHER" id="PTHR37625">
    <property type="entry name" value="OUTER MEMBRANE LIPOPROTEIN-RELATED"/>
    <property type="match status" value="1"/>
</dbReference>
<dbReference type="Pfam" id="PF12790">
    <property type="entry name" value="T6SS-SciN"/>
    <property type="match status" value="1"/>
</dbReference>
<sequence>MLRISLTKTACLLPLLALCLSGCGLTQRVSEGTKSAFNAVFYKKINTLHLDFTAREALNTDARENHSLSEPVVVRIYQLKDRQTFDRLVYQQLLEEGDILLAADLLASRDVVIGPGGDASLNMPLEAEATFVAVVGLFRHPDTQRNTWKQVLAREELDPDKPRIFTAEHNQLRLSLKRRSNVKKNKHLRRGHRASSPSIFVTSERAITIFIQPNRFHHSTGR</sequence>
<reference evidence="2" key="1">
    <citation type="submission" date="2013-10" db="EMBL/GenBank/DDBJ databases">
        <title>Antibiotic resistance diversity of beta-lactamase producers in the General Hospital Vienna.</title>
        <authorList>
            <person name="Barisic I."/>
            <person name="Mitteregger D."/>
            <person name="Hirschl A.M."/>
            <person name="Noehammer C."/>
            <person name="Wiesinger-Mayr H."/>
        </authorList>
    </citation>
    <scope>NUCLEOTIDE SEQUENCE [LARGE SCALE GENOMIC DNA]</scope>
    <source>
        <strain evidence="2">IS43</strain>
    </source>
</reference>
<dbReference type="InterPro" id="IPR038706">
    <property type="entry name" value="Type_VI_SciN-like_sf"/>
</dbReference>
<dbReference type="EMBL" id="CBWK010000325">
    <property type="protein sequence ID" value="CDL09207.1"/>
    <property type="molecule type" value="Genomic_DNA"/>
</dbReference>
<dbReference type="InterPro" id="IPR017734">
    <property type="entry name" value="T6SS_SciN"/>
</dbReference>
<feature type="chain" id="PRO_5004800323" description="Type VI secretion lipoprotein/VasD" evidence="1">
    <location>
        <begin position="27"/>
        <end position="222"/>
    </location>
</feature>
<accession>W1DKF4</accession>
<dbReference type="NCBIfam" id="TIGR03352">
    <property type="entry name" value="VI_chp_3"/>
    <property type="match status" value="1"/>
</dbReference>